<dbReference type="GO" id="GO:0043138">
    <property type="term" value="F:3'-5' DNA helicase activity"/>
    <property type="evidence" value="ECO:0007669"/>
    <property type="project" value="TreeGrafter"/>
</dbReference>
<dbReference type="PANTHER" id="PTHR11070">
    <property type="entry name" value="UVRD / RECB / PCRA DNA HELICASE FAMILY MEMBER"/>
    <property type="match status" value="1"/>
</dbReference>
<dbReference type="EMBL" id="BMTL01000010">
    <property type="protein sequence ID" value="GGR87021.1"/>
    <property type="molecule type" value="Genomic_DNA"/>
</dbReference>
<evidence type="ECO:0000256" key="5">
    <source>
        <dbReference type="PROSITE-ProRule" id="PRU00560"/>
    </source>
</evidence>
<gene>
    <name evidence="8" type="ORF">GCM10010269_27700</name>
</gene>
<dbReference type="Gene3D" id="3.40.50.300">
    <property type="entry name" value="P-loop containing nucleotide triphosphate hydrolases"/>
    <property type="match status" value="3"/>
</dbReference>
<organism evidence="8 9">
    <name type="scientific">Streptomyces humidus</name>
    <dbReference type="NCBI Taxonomy" id="52259"/>
    <lineage>
        <taxon>Bacteria</taxon>
        <taxon>Bacillati</taxon>
        <taxon>Actinomycetota</taxon>
        <taxon>Actinomycetes</taxon>
        <taxon>Kitasatosporales</taxon>
        <taxon>Streptomycetaceae</taxon>
        <taxon>Streptomyces</taxon>
    </lineage>
</organism>
<dbReference type="InterPro" id="IPR027417">
    <property type="entry name" value="P-loop_NTPase"/>
</dbReference>
<dbReference type="Proteomes" id="UP000606194">
    <property type="component" value="Unassembled WGS sequence"/>
</dbReference>
<keyword evidence="3 5" id="KW-0347">Helicase</keyword>
<reference evidence="8" key="2">
    <citation type="submission" date="2020-09" db="EMBL/GenBank/DDBJ databases">
        <authorList>
            <person name="Sun Q."/>
            <person name="Ohkuma M."/>
        </authorList>
    </citation>
    <scope>NUCLEOTIDE SEQUENCE</scope>
    <source>
        <strain evidence="8">JCM 4386</strain>
    </source>
</reference>
<feature type="compositionally biased region" description="Basic and acidic residues" evidence="6">
    <location>
        <begin position="196"/>
        <end position="212"/>
    </location>
</feature>
<feature type="region of interest" description="Disordered" evidence="6">
    <location>
        <begin position="777"/>
        <end position="838"/>
    </location>
</feature>
<comment type="caution">
    <text evidence="8">The sequence shown here is derived from an EMBL/GenBank/DDBJ whole genome shotgun (WGS) entry which is preliminary data.</text>
</comment>
<feature type="compositionally biased region" description="Low complexity" evidence="6">
    <location>
        <begin position="782"/>
        <end position="821"/>
    </location>
</feature>
<accession>A0A918FVJ4</accession>
<feature type="region of interest" description="Disordered" evidence="6">
    <location>
        <begin position="1028"/>
        <end position="1050"/>
    </location>
</feature>
<name>A0A918FVJ4_9ACTN</name>
<evidence type="ECO:0000256" key="4">
    <source>
        <dbReference type="ARBA" id="ARBA00022840"/>
    </source>
</evidence>
<dbReference type="GO" id="GO:0016787">
    <property type="term" value="F:hydrolase activity"/>
    <property type="evidence" value="ECO:0007669"/>
    <property type="project" value="UniProtKB-UniRule"/>
</dbReference>
<feature type="domain" description="UvrD-like helicase ATP-binding" evidence="7">
    <location>
        <begin position="262"/>
        <end position="622"/>
    </location>
</feature>
<keyword evidence="4 5" id="KW-0067">ATP-binding</keyword>
<dbReference type="GO" id="GO:0005829">
    <property type="term" value="C:cytosol"/>
    <property type="evidence" value="ECO:0007669"/>
    <property type="project" value="TreeGrafter"/>
</dbReference>
<evidence type="ECO:0000256" key="6">
    <source>
        <dbReference type="SAM" id="MobiDB-lite"/>
    </source>
</evidence>
<dbReference type="AlphaFoldDB" id="A0A918FVJ4"/>
<evidence type="ECO:0000313" key="8">
    <source>
        <dbReference type="EMBL" id="GGR87021.1"/>
    </source>
</evidence>
<evidence type="ECO:0000256" key="3">
    <source>
        <dbReference type="ARBA" id="ARBA00022806"/>
    </source>
</evidence>
<evidence type="ECO:0000256" key="1">
    <source>
        <dbReference type="ARBA" id="ARBA00022741"/>
    </source>
</evidence>
<dbReference type="InterPro" id="IPR000212">
    <property type="entry name" value="DNA_helicase_UvrD/REP"/>
</dbReference>
<proteinExistence type="predicted"/>
<feature type="region of interest" description="Disordered" evidence="6">
    <location>
        <begin position="187"/>
        <end position="243"/>
    </location>
</feature>
<keyword evidence="2 5" id="KW-0378">Hydrolase</keyword>
<dbReference type="PROSITE" id="PS51198">
    <property type="entry name" value="UVRD_HELICASE_ATP_BIND"/>
    <property type="match status" value="1"/>
</dbReference>
<dbReference type="GO" id="GO:0000725">
    <property type="term" value="P:recombinational repair"/>
    <property type="evidence" value="ECO:0007669"/>
    <property type="project" value="TreeGrafter"/>
</dbReference>
<feature type="compositionally biased region" description="Pro residues" evidence="6">
    <location>
        <begin position="215"/>
        <end position="225"/>
    </location>
</feature>
<evidence type="ECO:0000259" key="7">
    <source>
        <dbReference type="PROSITE" id="PS51198"/>
    </source>
</evidence>
<evidence type="ECO:0000256" key="2">
    <source>
        <dbReference type="ARBA" id="ARBA00022801"/>
    </source>
</evidence>
<evidence type="ECO:0000313" key="9">
    <source>
        <dbReference type="Proteomes" id="UP000606194"/>
    </source>
</evidence>
<dbReference type="GO" id="GO:0003677">
    <property type="term" value="F:DNA binding"/>
    <property type="evidence" value="ECO:0007669"/>
    <property type="project" value="InterPro"/>
</dbReference>
<keyword evidence="9" id="KW-1185">Reference proteome</keyword>
<feature type="binding site" evidence="5">
    <location>
        <begin position="283"/>
        <end position="290"/>
    </location>
    <ligand>
        <name>ATP</name>
        <dbReference type="ChEBI" id="CHEBI:30616"/>
    </ligand>
</feature>
<dbReference type="InterPro" id="IPR014016">
    <property type="entry name" value="UvrD-like_ATP-bd"/>
</dbReference>
<sequence length="1203" mass="129443">MPVAVSPGTAGRTHMSTSTRDEILAGEQRAVDHAYDCYTAKLAELSGTSAATASASGKDGIANRAEAEARAEAYGGLGDEALVFSRIDAPEDRGADPRPWYIGRRGVHDAAHEPVVLLWTSPLAKKWIETRPENPGEVVLRRQLRCVRRIVESYFDEISLPTPAPVPTPAPAAAPVPVPAVAPETAVAPEPAVVPEPRRAADDDGGAEERDTAPAPAPEPLPAPVPGDASRRRRRKALQPDDFLLRELQRSRGGRMRDIVETIRRDQMELVTGSPSDILVVQGGPGTGKSAVGLHRVTWLVNNEHFKAQDILVIGPHQRFLDYVGHVLPTLGTRDVNAVQLDRLWEGEILGADSPKARLVKSDRRMAAVLRRRVESDYRPAALEALTVAPSFEGDEPAILVTAGSTTLRVPKSEVLALLDRAHTGEGPFRERRDRFRGLFVDRLLQELADIAPRRGQAGTIRRDLERNRRVERLVERVWPSPGPREALRSLYDSADLLRECADGVLEEDEQATLLRARAASADADPWTLEDRVCLEELRVLISGDTPPRYGHIVVDEAQDLTPMQARSLRRRSAAGGSMTVLGDLAQATGAHIPTSWDLLGTLLSDHGDWSVAQLTTSYRVPAEIMEFVAPLARTIAPGLPYPQAVREAGADAVRTVATEPWKLLDDIVVHVARLMDTSDGSTPRSVAVIVPDDSDWLDAISRRLAEDDDLGERNREAVSVLAAAQVKGMEYDHVLVVEPATIADRGPAGLRQLYVALTRSTQSLTVLHTAPLPTALTDSGDAQAPTAADTQSTAADAQAAASDVQPPASDVQAAASDAQPTAPDARPEGAGVRAGSLPRIGTDVRVEVVGRAPGGRYKVKPLSPVIDRPLVLTVRHGSVPPLRGAKLDCWVFANETTQTVLTADQRGRSPVSERMAGRYLAALDVLGELTESDGEVPDARGRLSELQGMANRILRRDQADWVSVLHLFGDPDRERLGVLRDLAATTNRALKDGTFDQDRFAAGLADSGWAGTLAEARRRLRARFDTVTTPDSDGAVPVAPTQPDQKEEVQMTTADPVATPAATTKDGFLRALEAAAGADRACKKHEAVRHALKASLLWADLQPTDSPVVDVSCATGHGLFLYEALGADRSTYADLRSGATRLLEINHTLPTPADGLYLVLSEPPADDWSVDTVRGVFGVNVIWRSPTGWGGENAATAFGSSG</sequence>
<dbReference type="SUPFAM" id="SSF52540">
    <property type="entry name" value="P-loop containing nucleoside triphosphate hydrolases"/>
    <property type="match status" value="1"/>
</dbReference>
<keyword evidence="1 5" id="KW-0547">Nucleotide-binding</keyword>
<dbReference type="GO" id="GO:0005524">
    <property type="term" value="F:ATP binding"/>
    <property type="evidence" value="ECO:0007669"/>
    <property type="project" value="UniProtKB-UniRule"/>
</dbReference>
<dbReference type="PANTHER" id="PTHR11070:SF45">
    <property type="entry name" value="DNA 3'-5' HELICASE"/>
    <property type="match status" value="1"/>
</dbReference>
<reference evidence="8" key="1">
    <citation type="journal article" date="2014" name="Int. J. Syst. Evol. Microbiol.">
        <title>Complete genome sequence of Corynebacterium casei LMG S-19264T (=DSM 44701T), isolated from a smear-ripened cheese.</title>
        <authorList>
            <consortium name="US DOE Joint Genome Institute (JGI-PGF)"/>
            <person name="Walter F."/>
            <person name="Albersmeier A."/>
            <person name="Kalinowski J."/>
            <person name="Ruckert C."/>
        </authorList>
    </citation>
    <scope>NUCLEOTIDE SEQUENCE</scope>
    <source>
        <strain evidence="8">JCM 4386</strain>
    </source>
</reference>
<protein>
    <recommendedName>
        <fullName evidence="7">UvrD-like helicase ATP-binding domain-containing protein</fullName>
    </recommendedName>
</protein>